<dbReference type="Proteomes" id="UP000597762">
    <property type="component" value="Unassembled WGS sequence"/>
</dbReference>
<dbReference type="OrthoDB" id="6160173at2759"/>
<evidence type="ECO:0000313" key="1">
    <source>
        <dbReference type="EMBL" id="CAE1331971.1"/>
    </source>
</evidence>
<evidence type="ECO:0000313" key="2">
    <source>
        <dbReference type="Proteomes" id="UP000597762"/>
    </source>
</evidence>
<dbReference type="AlphaFoldDB" id="A0A812EUD3"/>
<comment type="caution">
    <text evidence="1">The sequence shown here is derived from an EMBL/GenBank/DDBJ whole genome shotgun (WGS) entry which is preliminary data.</text>
</comment>
<dbReference type="EMBL" id="CAHIKZ030005622">
    <property type="protein sequence ID" value="CAE1331971.1"/>
    <property type="molecule type" value="Genomic_DNA"/>
</dbReference>
<name>A0A812EUD3_ACAPH</name>
<proteinExistence type="predicted"/>
<protein>
    <submittedName>
        <fullName evidence="1">Uncharacterized protein</fullName>
    </submittedName>
</protein>
<accession>A0A812EUD3</accession>
<organism evidence="1 2">
    <name type="scientific">Acanthosepion pharaonis</name>
    <name type="common">Pharaoh cuttlefish</name>
    <name type="synonym">Sepia pharaonis</name>
    <dbReference type="NCBI Taxonomy" id="158019"/>
    <lineage>
        <taxon>Eukaryota</taxon>
        <taxon>Metazoa</taxon>
        <taxon>Spiralia</taxon>
        <taxon>Lophotrochozoa</taxon>
        <taxon>Mollusca</taxon>
        <taxon>Cephalopoda</taxon>
        <taxon>Coleoidea</taxon>
        <taxon>Decapodiformes</taxon>
        <taxon>Sepiida</taxon>
        <taxon>Sepiina</taxon>
        <taxon>Sepiidae</taxon>
        <taxon>Acanthosepion</taxon>
    </lineage>
</organism>
<sequence>MYRRQIKLLKTFHNCRLQLILHVTWKDKVAHSEVLQCAEVVSIRAIIKQRFLRWAGHMRMSGSRLPKIVFFGEIETGSRPRAGPKKQLRDYLKRALVSCNIDPTQLESLERDWIGWRFLCVAGVANFEKERLTTLEVKQHQRHHQPANSASGMFSCHLCPRASRSRIVLNSHLAAHRRRTETKGQ</sequence>
<reference evidence="1" key="1">
    <citation type="submission" date="2021-01" db="EMBL/GenBank/DDBJ databases">
        <authorList>
            <person name="Li R."/>
            <person name="Bekaert M."/>
        </authorList>
    </citation>
    <scope>NUCLEOTIDE SEQUENCE</scope>
    <source>
        <strain evidence="1">Farmed</strain>
    </source>
</reference>
<keyword evidence="2" id="KW-1185">Reference proteome</keyword>
<gene>
    <name evidence="1" type="ORF">SPHA_81084</name>
</gene>